<gene>
    <name evidence="1" type="ORF">MNBD_GAMMA18-1905</name>
</gene>
<dbReference type="AlphaFoldDB" id="A0A3B0ZPI2"/>
<proteinExistence type="predicted"/>
<name>A0A3B0ZPI2_9ZZZZ</name>
<sequence>MIMNGCHTIEARGHKLKAMDGATDKKLGGNLTIKG</sequence>
<protein>
    <submittedName>
        <fullName evidence="1">Uncharacterized protein</fullName>
    </submittedName>
</protein>
<accession>A0A3B0ZPI2</accession>
<reference evidence="1" key="1">
    <citation type="submission" date="2018-06" db="EMBL/GenBank/DDBJ databases">
        <authorList>
            <person name="Zhirakovskaya E."/>
        </authorList>
    </citation>
    <scope>NUCLEOTIDE SEQUENCE</scope>
</reference>
<organism evidence="1">
    <name type="scientific">hydrothermal vent metagenome</name>
    <dbReference type="NCBI Taxonomy" id="652676"/>
    <lineage>
        <taxon>unclassified sequences</taxon>
        <taxon>metagenomes</taxon>
        <taxon>ecological metagenomes</taxon>
    </lineage>
</organism>
<dbReference type="EMBL" id="UOFP01000261">
    <property type="protein sequence ID" value="VAW89257.1"/>
    <property type="molecule type" value="Genomic_DNA"/>
</dbReference>
<evidence type="ECO:0000313" key="1">
    <source>
        <dbReference type="EMBL" id="VAW89257.1"/>
    </source>
</evidence>